<accession>A0AAV7JXR1</accession>
<evidence type="ECO:0000313" key="2">
    <source>
        <dbReference type="EMBL" id="KAI6653498.1"/>
    </source>
</evidence>
<dbReference type="InterPro" id="IPR051266">
    <property type="entry name" value="CLCR"/>
</dbReference>
<evidence type="ECO:0000313" key="3">
    <source>
        <dbReference type="Proteomes" id="UP001165289"/>
    </source>
</evidence>
<evidence type="ECO:0000259" key="1">
    <source>
        <dbReference type="PROSITE" id="PS50234"/>
    </source>
</evidence>
<dbReference type="Gene3D" id="3.40.50.410">
    <property type="entry name" value="von Willebrand factor, type A domain"/>
    <property type="match status" value="1"/>
</dbReference>
<dbReference type="SUPFAM" id="SSF53300">
    <property type="entry name" value="vWA-like"/>
    <property type="match status" value="1"/>
</dbReference>
<gene>
    <name evidence="2" type="ORF">LOD99_3394</name>
</gene>
<keyword evidence="3" id="KW-1185">Reference proteome</keyword>
<proteinExistence type="predicted"/>
<feature type="domain" description="VWFA" evidence="1">
    <location>
        <begin position="1"/>
        <end position="90"/>
    </location>
</feature>
<dbReference type="PANTHER" id="PTHR10579">
    <property type="entry name" value="CALCIUM-ACTIVATED CHLORIDE CHANNEL REGULATOR"/>
    <property type="match status" value="1"/>
</dbReference>
<name>A0AAV7JXR1_9METZ</name>
<dbReference type="InterPro" id="IPR002035">
    <property type="entry name" value="VWF_A"/>
</dbReference>
<dbReference type="AlphaFoldDB" id="A0AAV7JXR1"/>
<dbReference type="EMBL" id="JAKMXF010000266">
    <property type="protein sequence ID" value="KAI6653498.1"/>
    <property type="molecule type" value="Genomic_DNA"/>
</dbReference>
<sequence length="338" mass="37633">MNRREMKKADVASVLLFTDGLANCGITNTNDILTAMQNIFAGKKDFTVNTFGFGSDHNAYMLEEISRVGNGLYYFIQKTEQIPEIFTNCLGGLLSTVGQDISISIETSNGATIKAIFSKENPSLSNGNKKGVVGMGDLQSEEERDILVELNLPTAKNTTSSYTYANVTLEYFNVIKKYNDHHQREVVIERQSDLSTQKLSLEVDEQRNRIQTIDSLARAAELAEKGKMKEASKVLTSRQSCIRSSHSQTSPRVISLDNDLNTAMENLSSEAIYSSRGRYAIASITGSHAKQRSTTTPSYNTSSRTTTLHHYENIMSSLSFYEHEFSQPTRKNSEPIDT</sequence>
<protein>
    <recommendedName>
        <fullName evidence="1">VWFA domain-containing protein</fullName>
    </recommendedName>
</protein>
<dbReference type="Pfam" id="PF13768">
    <property type="entry name" value="VWA_3"/>
    <property type="match status" value="1"/>
</dbReference>
<dbReference type="PANTHER" id="PTHR10579:SF43">
    <property type="entry name" value="ZINC FINGER (C3HC4-TYPE RING FINGER) FAMILY PROTEIN"/>
    <property type="match status" value="1"/>
</dbReference>
<organism evidence="2 3">
    <name type="scientific">Oopsacas minuta</name>
    <dbReference type="NCBI Taxonomy" id="111878"/>
    <lineage>
        <taxon>Eukaryota</taxon>
        <taxon>Metazoa</taxon>
        <taxon>Porifera</taxon>
        <taxon>Hexactinellida</taxon>
        <taxon>Hexasterophora</taxon>
        <taxon>Lyssacinosida</taxon>
        <taxon>Leucopsacidae</taxon>
        <taxon>Oopsacas</taxon>
    </lineage>
</organism>
<comment type="caution">
    <text evidence="2">The sequence shown here is derived from an EMBL/GenBank/DDBJ whole genome shotgun (WGS) entry which is preliminary data.</text>
</comment>
<dbReference type="PROSITE" id="PS50234">
    <property type="entry name" value="VWFA"/>
    <property type="match status" value="1"/>
</dbReference>
<dbReference type="Proteomes" id="UP001165289">
    <property type="component" value="Unassembled WGS sequence"/>
</dbReference>
<reference evidence="2 3" key="1">
    <citation type="journal article" date="2023" name="BMC Biol.">
        <title>The compact genome of the sponge Oopsacas minuta (Hexactinellida) is lacking key metazoan core genes.</title>
        <authorList>
            <person name="Santini S."/>
            <person name="Schenkelaars Q."/>
            <person name="Jourda C."/>
            <person name="Duchesne M."/>
            <person name="Belahbib H."/>
            <person name="Rocher C."/>
            <person name="Selva M."/>
            <person name="Riesgo A."/>
            <person name="Vervoort M."/>
            <person name="Leys S.P."/>
            <person name="Kodjabachian L."/>
            <person name="Le Bivic A."/>
            <person name="Borchiellini C."/>
            <person name="Claverie J.M."/>
            <person name="Renard E."/>
        </authorList>
    </citation>
    <scope>NUCLEOTIDE SEQUENCE [LARGE SCALE GENOMIC DNA]</scope>
    <source>
        <strain evidence="2">SPO-2</strain>
    </source>
</reference>
<dbReference type="InterPro" id="IPR036465">
    <property type="entry name" value="vWFA_dom_sf"/>
</dbReference>